<organism evidence="3 4">
    <name type="scientific">Cercospora beticola</name>
    <name type="common">Sugarbeet leaf spot fungus</name>
    <dbReference type="NCBI Taxonomy" id="122368"/>
    <lineage>
        <taxon>Eukaryota</taxon>
        <taxon>Fungi</taxon>
        <taxon>Dikarya</taxon>
        <taxon>Ascomycota</taxon>
        <taxon>Pezizomycotina</taxon>
        <taxon>Dothideomycetes</taxon>
        <taxon>Dothideomycetidae</taxon>
        <taxon>Mycosphaerellales</taxon>
        <taxon>Mycosphaerellaceae</taxon>
        <taxon>Cercospora</taxon>
    </lineage>
</organism>
<dbReference type="PANTHER" id="PTHR24148:SF73">
    <property type="entry name" value="HET DOMAIN PROTEIN (AFU_ORTHOLOGUE AFUA_8G01020)"/>
    <property type="match status" value="1"/>
</dbReference>
<comment type="caution">
    <text evidence="3">The sequence shown here is derived from an EMBL/GenBank/DDBJ whole genome shotgun (WGS) entry which is preliminary data.</text>
</comment>
<evidence type="ECO:0000313" key="3">
    <source>
        <dbReference type="EMBL" id="PIA92663.1"/>
    </source>
</evidence>
<proteinExistence type="predicted"/>
<feature type="domain" description="Heterokaryon incompatibility" evidence="2">
    <location>
        <begin position="452"/>
        <end position="605"/>
    </location>
</feature>
<evidence type="ECO:0000259" key="2">
    <source>
        <dbReference type="Pfam" id="PF06985"/>
    </source>
</evidence>
<sequence>MDPRAVSVGSHHHARRQDSHNSHRHSRAETQHVSFRGQVAIEMERHDTVYANQLIATSRECAWQDDSGTTVLRHVFKESMNRYHPWRHVGQHSPRTVAFDHSEMLGCEAHCCISTHQPHLKTMPTYVFSEPDDYASFQSLLRGTQFLRDYDTLSIKCKATEAQASKNHCVKSWQSFEDPSQRGLSIPLTVRSQKGFKLKHVEVSIRWLNWEKQDAKAVKLDFRQNKKRSSVTGSANFTAPRRSTLGFSRGYSWSKQTSTAQPAFQSQERDDGLAPSEIAQRWQSFVIEFSDKKTRDEFCNDHCNFPRAGGLDARPSSLLSSASSMEPELSELSLPSPAISVPSFTFSGHTPSTMAQLPTPQISAYSPKSKAWNSEMLPLLPSPVAHDYLRVGGPKSIPRVISTSLNSPNPAALFHRKLSRTDEFRILRIARGRGTSLCCFLDHHTLASPPKYEAMSYCWGVEKASRTITSGDLEGFPISEHLWRALNRLRMPHQDRLIWIDALCINQLDVDERNQQIALMRRIYSTALRTVIWIGDLQPERPTCSRGFADEGDADLTLCVHPGLAEIEHENAVEDLRLDLQHLQKHSDTDEGADVWWRRLWCAQEVHFSKRPPSVYIGPHAVKWAHFCSLFDSASHALAPFLSLQHTVPDSFSQLVLMTGALHCSDPRDRVFALLGMAHRAAQALKPDYRKSIISIIEDACLYLIQESGTVDVLLDERITRSIYGREELHDVIPSWIPDLTCLLGMGTILDGHKNNAGLLHDQPPQIPIVGLSEAQPPLFSVDAEYDLPRTLSCRGVYFDTIERRTTVADIPLYEQSPDGSLIYNSLKERGHIIDEILNKLKYDFGEHKRQSKHGLDVNPSVGRLMLDYLLEGRRSYVEDLERRTKPPERDVVTSYERQEDDDLAYLQHESRHRDVRRDVEYVRERWRLKILRAEANERFVPERIAPALASGNVKIEQDFLVARDLGNLFAYARRTKNRYYLNTANSEAPMRRDVLNCASIAEVKRLRTQYDSQAQDLELHQYNAKCRERDFFKTKMGFLGLGPSCLQEGDEVVILLGASRPFILRKDLVSGSHYTFVGEAVVPSIMSGKWTRLEKESWTDFRIK</sequence>
<dbReference type="PANTHER" id="PTHR24148">
    <property type="entry name" value="ANKYRIN REPEAT DOMAIN-CONTAINING PROTEIN 39 HOMOLOG-RELATED"/>
    <property type="match status" value="1"/>
</dbReference>
<name>A0A2G5HKC5_CERBT</name>
<dbReference type="Pfam" id="PF06985">
    <property type="entry name" value="HET"/>
    <property type="match status" value="1"/>
</dbReference>
<dbReference type="InterPro" id="IPR052895">
    <property type="entry name" value="HetReg/Transcr_Mod"/>
</dbReference>
<gene>
    <name evidence="3" type="ORF">CB0940_05087</name>
</gene>
<dbReference type="InterPro" id="IPR010730">
    <property type="entry name" value="HET"/>
</dbReference>
<dbReference type="EMBL" id="LKMD01000105">
    <property type="protein sequence ID" value="PIA92663.1"/>
    <property type="molecule type" value="Genomic_DNA"/>
</dbReference>
<accession>A0A2G5HKC5</accession>
<evidence type="ECO:0000313" key="4">
    <source>
        <dbReference type="Proteomes" id="UP000230605"/>
    </source>
</evidence>
<dbReference type="OrthoDB" id="2157530at2759"/>
<dbReference type="Pfam" id="PF26639">
    <property type="entry name" value="Het-6_barrel"/>
    <property type="match status" value="1"/>
</dbReference>
<feature type="region of interest" description="Disordered" evidence="1">
    <location>
        <begin position="1"/>
        <end position="32"/>
    </location>
</feature>
<reference evidence="3 4" key="1">
    <citation type="submission" date="2015-10" db="EMBL/GenBank/DDBJ databases">
        <title>The cercosporin biosynthetic gene cluster was horizontally transferred to several fungal lineages and shown to be expanded in Cercospora beticola based on microsynteny with recipient genomes.</title>
        <authorList>
            <person name="De Jonge R."/>
            <person name="Ebert M.K."/>
            <person name="Suttle J.C."/>
            <person name="Jurick Ii W.M."/>
            <person name="Secor G.A."/>
            <person name="Thomma B.P."/>
            <person name="Van De Peer Y."/>
            <person name="Bolton M.D."/>
        </authorList>
    </citation>
    <scope>NUCLEOTIDE SEQUENCE [LARGE SCALE GENOMIC DNA]</scope>
    <source>
        <strain evidence="3 4">09-40</strain>
    </source>
</reference>
<evidence type="ECO:0000256" key="1">
    <source>
        <dbReference type="SAM" id="MobiDB-lite"/>
    </source>
</evidence>
<protein>
    <recommendedName>
        <fullName evidence="2">Heterokaryon incompatibility domain-containing protein</fullName>
    </recommendedName>
</protein>
<dbReference type="AlphaFoldDB" id="A0A2G5HKC5"/>
<dbReference type="Proteomes" id="UP000230605">
    <property type="component" value="Chromosome 4"/>
</dbReference>